<accession>A0A8S5TQK1</accession>
<sequence length="135" mass="15028">MPTVIYPPVEETLLRWSKIVGAFVGKGNYSMEKSQTIATDKKKYARLFLMGNPTQSSSLDGSECATVLSFQTESYASGVKALSTAYEIDSKSHQAMVSMGFRRTYGPEEVANSEKSFKRIISRYSRIYTGQLLEA</sequence>
<protein>
    <submittedName>
        <fullName evidence="1">Uncharacterized protein</fullName>
    </submittedName>
</protein>
<dbReference type="EMBL" id="BK032878">
    <property type="protein sequence ID" value="DAF65417.1"/>
    <property type="molecule type" value="Genomic_DNA"/>
</dbReference>
<proteinExistence type="predicted"/>
<reference evidence="1" key="1">
    <citation type="journal article" date="2021" name="Proc. Natl. Acad. Sci. U.S.A.">
        <title>A Catalog of Tens of Thousands of Viruses from Human Metagenomes Reveals Hidden Associations with Chronic Diseases.</title>
        <authorList>
            <person name="Tisza M.J."/>
            <person name="Buck C.B."/>
        </authorList>
    </citation>
    <scope>NUCLEOTIDE SEQUENCE</scope>
    <source>
        <strain evidence="1">CtbbV81</strain>
    </source>
</reference>
<name>A0A8S5TQK1_9CAUD</name>
<evidence type="ECO:0000313" key="1">
    <source>
        <dbReference type="EMBL" id="DAF65417.1"/>
    </source>
</evidence>
<organism evidence="1">
    <name type="scientific">Siphoviridae sp. ctbbV81</name>
    <dbReference type="NCBI Taxonomy" id="2827900"/>
    <lineage>
        <taxon>Viruses</taxon>
        <taxon>Duplodnaviria</taxon>
        <taxon>Heunggongvirae</taxon>
        <taxon>Uroviricota</taxon>
        <taxon>Caudoviricetes</taxon>
    </lineage>
</organism>